<keyword evidence="4" id="KW-0805">Transcription regulation</keyword>
<dbReference type="Pfam" id="PF25601">
    <property type="entry name" value="AAA_lid_14"/>
    <property type="match status" value="1"/>
</dbReference>
<organism evidence="7 8">
    <name type="scientific">Azospirillum brasilense</name>
    <dbReference type="NCBI Taxonomy" id="192"/>
    <lineage>
        <taxon>Bacteria</taxon>
        <taxon>Pseudomonadati</taxon>
        <taxon>Pseudomonadota</taxon>
        <taxon>Alphaproteobacteria</taxon>
        <taxon>Rhodospirillales</taxon>
        <taxon>Azospirillaceae</taxon>
        <taxon>Azospirillum</taxon>
    </lineage>
</organism>
<dbReference type="Gene3D" id="1.10.8.60">
    <property type="match status" value="1"/>
</dbReference>
<evidence type="ECO:0000256" key="4">
    <source>
        <dbReference type="ARBA" id="ARBA00023015"/>
    </source>
</evidence>
<accession>A0A4D8R990</accession>
<proteinExistence type="predicted"/>
<geneLocation type="plasmid" evidence="7">
    <name>p1</name>
</geneLocation>
<dbReference type="PROSITE" id="PS00675">
    <property type="entry name" value="SIGMA54_INTERACT_1"/>
    <property type="match status" value="1"/>
</dbReference>
<dbReference type="Proteomes" id="UP000298693">
    <property type="component" value="Plasmid p1"/>
</dbReference>
<dbReference type="GO" id="GO:0005524">
    <property type="term" value="F:ATP binding"/>
    <property type="evidence" value="ECO:0007669"/>
    <property type="project" value="UniProtKB-KW"/>
</dbReference>
<evidence type="ECO:0000313" key="7">
    <source>
        <dbReference type="EMBL" id="QCO18000.1"/>
    </source>
</evidence>
<dbReference type="Pfam" id="PF02954">
    <property type="entry name" value="HTH_8"/>
    <property type="match status" value="1"/>
</dbReference>
<dbReference type="GO" id="GO:0043565">
    <property type="term" value="F:sequence-specific DNA binding"/>
    <property type="evidence" value="ECO:0007669"/>
    <property type="project" value="InterPro"/>
</dbReference>
<dbReference type="CDD" id="cd00009">
    <property type="entry name" value="AAA"/>
    <property type="match status" value="1"/>
</dbReference>
<keyword evidence="7" id="KW-0614">Plasmid</keyword>
<dbReference type="InterPro" id="IPR002197">
    <property type="entry name" value="HTH_Fis"/>
</dbReference>
<keyword evidence="3" id="KW-0902">Two-component regulatory system</keyword>
<dbReference type="InterPro" id="IPR003593">
    <property type="entry name" value="AAA+_ATPase"/>
</dbReference>
<name>A0A4D8R990_AZOBR</name>
<dbReference type="PANTHER" id="PTHR32071">
    <property type="entry name" value="TRANSCRIPTIONAL REGULATORY PROTEIN"/>
    <property type="match status" value="1"/>
</dbReference>
<feature type="domain" description="Sigma-54 factor interaction" evidence="6">
    <location>
        <begin position="1"/>
        <end position="227"/>
    </location>
</feature>
<dbReference type="PROSITE" id="PS50045">
    <property type="entry name" value="SIGMA54_INTERACT_4"/>
    <property type="match status" value="1"/>
</dbReference>
<reference evidence="7 8" key="1">
    <citation type="submission" date="2018-09" db="EMBL/GenBank/DDBJ databases">
        <title>Whole genome based analysis of evolution and adaptive divergence in Indian and Brazilian strains of Azospirillum brasilense.</title>
        <authorList>
            <person name="Singh C."/>
            <person name="Tripathi A.K."/>
        </authorList>
    </citation>
    <scope>NUCLEOTIDE SEQUENCE [LARGE SCALE GENOMIC DNA]</scope>
    <source>
        <strain evidence="7 8">MTCC4039</strain>
        <plasmid evidence="7 8">p1</plasmid>
    </source>
</reference>
<evidence type="ECO:0000313" key="8">
    <source>
        <dbReference type="Proteomes" id="UP000298693"/>
    </source>
</evidence>
<dbReference type="Pfam" id="PF00158">
    <property type="entry name" value="Sigma54_activat"/>
    <property type="match status" value="1"/>
</dbReference>
<dbReference type="SMART" id="SM00382">
    <property type="entry name" value="AAA"/>
    <property type="match status" value="1"/>
</dbReference>
<dbReference type="Gene3D" id="3.40.50.300">
    <property type="entry name" value="P-loop containing nucleotide triphosphate hydrolases"/>
    <property type="match status" value="1"/>
</dbReference>
<sequence>MRRLLHQAQVVATRPGAVLITGESGTGKSRLGEEIHAASPRRSGPFLRQGCGEFDLGTLEATLFGHTRDAYTSSQTDQQGLLGKADGGTLVLDDVDCLPLRAQAGLLRFMDDGGYYRLGEPGRLLKSDVRLILTTNHDLEALTISGQFRRDLWFRMRRWRLHVPPLRARREDIRELALHFLKEAQEAQGSYSFPCPTFDDEVLEFLQMQAWPGNIRDLHDAVKNIEAFGVARNGFYSLATVAHILFDHERNSGVELWESRATVSGPNNGTLDDAQVRRVLQMTGWNISLASRILGRSRTTLYKFIKDRGWRQP</sequence>
<dbReference type="InterPro" id="IPR025662">
    <property type="entry name" value="Sigma_54_int_dom_ATP-bd_1"/>
</dbReference>
<evidence type="ECO:0000256" key="3">
    <source>
        <dbReference type="ARBA" id="ARBA00023012"/>
    </source>
</evidence>
<evidence type="ECO:0000259" key="6">
    <source>
        <dbReference type="PROSITE" id="PS50045"/>
    </source>
</evidence>
<dbReference type="SUPFAM" id="SSF46689">
    <property type="entry name" value="Homeodomain-like"/>
    <property type="match status" value="1"/>
</dbReference>
<dbReference type="SUPFAM" id="SSF52540">
    <property type="entry name" value="P-loop containing nucleoside triphosphate hydrolases"/>
    <property type="match status" value="1"/>
</dbReference>
<protein>
    <submittedName>
        <fullName evidence="7">Sigma-54-dependent Fis family transcriptional regulator</fullName>
    </submittedName>
</protein>
<dbReference type="InterPro" id="IPR027417">
    <property type="entry name" value="P-loop_NTPase"/>
</dbReference>
<keyword evidence="1" id="KW-0547">Nucleotide-binding</keyword>
<gene>
    <name evidence="7" type="ORF">D3869_20840</name>
</gene>
<dbReference type="GO" id="GO:0000160">
    <property type="term" value="P:phosphorelay signal transduction system"/>
    <property type="evidence" value="ECO:0007669"/>
    <property type="project" value="UniProtKB-KW"/>
</dbReference>
<evidence type="ECO:0000256" key="1">
    <source>
        <dbReference type="ARBA" id="ARBA00022741"/>
    </source>
</evidence>
<evidence type="ECO:0000256" key="5">
    <source>
        <dbReference type="ARBA" id="ARBA00023163"/>
    </source>
</evidence>
<dbReference type="AlphaFoldDB" id="A0A4D8R990"/>
<dbReference type="EMBL" id="CP032346">
    <property type="protein sequence ID" value="QCO18000.1"/>
    <property type="molecule type" value="Genomic_DNA"/>
</dbReference>
<dbReference type="Gene3D" id="1.10.10.60">
    <property type="entry name" value="Homeodomain-like"/>
    <property type="match status" value="1"/>
</dbReference>
<dbReference type="InterPro" id="IPR058031">
    <property type="entry name" value="AAA_lid_NorR"/>
</dbReference>
<dbReference type="GO" id="GO:0006355">
    <property type="term" value="P:regulation of DNA-templated transcription"/>
    <property type="evidence" value="ECO:0007669"/>
    <property type="project" value="InterPro"/>
</dbReference>
<evidence type="ECO:0000256" key="2">
    <source>
        <dbReference type="ARBA" id="ARBA00022840"/>
    </source>
</evidence>
<dbReference type="InterPro" id="IPR009057">
    <property type="entry name" value="Homeodomain-like_sf"/>
</dbReference>
<dbReference type="InterPro" id="IPR002078">
    <property type="entry name" value="Sigma_54_int"/>
</dbReference>
<keyword evidence="5" id="KW-0804">Transcription</keyword>
<keyword evidence="2" id="KW-0067">ATP-binding</keyword>